<dbReference type="Proteomes" id="UP000812013">
    <property type="component" value="Unassembled WGS sequence"/>
</dbReference>
<keyword evidence="2" id="KW-0812">Transmembrane</keyword>
<dbReference type="EMBL" id="WTFF01000284">
    <property type="protein sequence ID" value="MBW5485703.1"/>
    <property type="molecule type" value="Genomic_DNA"/>
</dbReference>
<comment type="caution">
    <text evidence="3">The sequence shown here is derived from an EMBL/GenBank/DDBJ whole genome shotgun (WGS) entry which is preliminary data.</text>
</comment>
<protein>
    <submittedName>
        <fullName evidence="3">Membrane-associated oxidoreductase</fullName>
    </submittedName>
</protein>
<evidence type="ECO:0000313" key="3">
    <source>
        <dbReference type="EMBL" id="MBW5485703.1"/>
    </source>
</evidence>
<evidence type="ECO:0000313" key="4">
    <source>
        <dbReference type="Proteomes" id="UP000812013"/>
    </source>
</evidence>
<feature type="region of interest" description="Disordered" evidence="1">
    <location>
        <begin position="22"/>
        <end position="41"/>
    </location>
</feature>
<feature type="transmembrane region" description="Helical" evidence="2">
    <location>
        <begin position="433"/>
        <end position="452"/>
    </location>
</feature>
<feature type="transmembrane region" description="Helical" evidence="2">
    <location>
        <begin position="464"/>
        <end position="484"/>
    </location>
</feature>
<feature type="transmembrane region" description="Helical" evidence="2">
    <location>
        <begin position="403"/>
        <end position="421"/>
    </location>
</feature>
<keyword evidence="4" id="KW-1185">Reference proteome</keyword>
<organism evidence="3 4">
    <name type="scientific">Streptomyces bambusae</name>
    <dbReference type="NCBI Taxonomy" id="1550616"/>
    <lineage>
        <taxon>Bacteria</taxon>
        <taxon>Bacillati</taxon>
        <taxon>Actinomycetota</taxon>
        <taxon>Actinomycetes</taxon>
        <taxon>Kitasatosporales</taxon>
        <taxon>Streptomycetaceae</taxon>
        <taxon>Streptomyces</taxon>
    </lineage>
</organism>
<keyword evidence="2" id="KW-1133">Transmembrane helix</keyword>
<keyword evidence="2" id="KW-0472">Membrane</keyword>
<accession>A0ABS6ZER3</accession>
<sequence>MEITDLTPAERRVWDAFPRGEGVDFRESPDEPSGDGASWGPERTVRADVLRSLLLGVPPQEGRVAGLKLYGAKIVGKLDLKYAVVDHPIRLRSCWFERKPMMYGAQLRAVVLGDSTLPGLTAANLRVDVVLRLSGCTVDGPLRLAGARMSGGLFLNDAVVRPSPLPDEAGEPPLQLNHAEIATDVIADGLTVHGEFRINGATVGGQVMLDRARLINPGGIALHAETLSVGTDVRGSRLTARGMVNLTGARIPGQLFLGRARLANPGGVALRASSCVVGEFWLRKSPTIDGIVNLRRSQLDLLWAEPSVWPPVVRMDGLTYRLLHPHLPAEERLPLLEREEDGYLPYAYEQLAASYRTVGDETGARTVQLAKLRRHRRTQPRHTRAWGVLQDATVGYGFRPLRAAAWLLALLVTGTLAYGLTPPRPLKAGEAPDFNPLFYTIDLLLPIIGFGQESAFAPSGWYQWLSYLLIVTGWILATTTAAGVSRSLQRQ</sequence>
<name>A0ABS6ZER3_9ACTN</name>
<proteinExistence type="predicted"/>
<evidence type="ECO:0000256" key="1">
    <source>
        <dbReference type="SAM" id="MobiDB-lite"/>
    </source>
</evidence>
<reference evidence="3 4" key="1">
    <citation type="submission" date="2019-12" db="EMBL/GenBank/DDBJ databases">
        <title>Genome sequence of Streptomyces bambusae.</title>
        <authorList>
            <person name="Bansal K."/>
            <person name="Choksket S."/>
            <person name="Korpole S."/>
            <person name="Patil P.B."/>
        </authorList>
    </citation>
    <scope>NUCLEOTIDE SEQUENCE [LARGE SCALE GENOMIC DNA]</scope>
    <source>
        <strain evidence="3 4">SK60</strain>
    </source>
</reference>
<evidence type="ECO:0000256" key="2">
    <source>
        <dbReference type="SAM" id="Phobius"/>
    </source>
</evidence>
<gene>
    <name evidence="3" type="ORF">GPJ59_28470</name>
</gene>
<dbReference type="RefSeq" id="WP_219670586.1">
    <property type="nucleotide sequence ID" value="NZ_WTFF01000284.1"/>
</dbReference>